<dbReference type="InterPro" id="IPR012106">
    <property type="entry name" value="Phage_Mu_Gp1"/>
</dbReference>
<dbReference type="PIRSF" id="PIRSF016624">
    <property type="entry name" value="Mu_prophg_I"/>
    <property type="match status" value="1"/>
</dbReference>
<keyword evidence="2" id="KW-1185">Reference proteome</keyword>
<dbReference type="RefSeq" id="WP_206941186.1">
    <property type="nucleotide sequence ID" value="NZ_JAFLNF010000005.1"/>
</dbReference>
<name>A0A939EQD4_9HYPH</name>
<dbReference type="Proteomes" id="UP000664779">
    <property type="component" value="Unassembled WGS sequence"/>
</dbReference>
<evidence type="ECO:0000313" key="2">
    <source>
        <dbReference type="Proteomes" id="UP000664779"/>
    </source>
</evidence>
<reference evidence="1" key="1">
    <citation type="submission" date="2021-03" db="EMBL/GenBank/DDBJ databases">
        <title>Roseibium sp. CAU 1637 isolated from Incheon.</title>
        <authorList>
            <person name="Kim W."/>
        </authorList>
    </citation>
    <scope>NUCLEOTIDE SEQUENCE</scope>
    <source>
        <strain evidence="1">CAU 1637</strain>
    </source>
</reference>
<comment type="caution">
    <text evidence="1">The sequence shown here is derived from an EMBL/GenBank/DDBJ whole genome shotgun (WGS) entry which is preliminary data.</text>
</comment>
<accession>A0A939EQD4</accession>
<evidence type="ECO:0008006" key="3">
    <source>
        <dbReference type="Google" id="ProtNLM"/>
    </source>
</evidence>
<dbReference type="Pfam" id="PF10123">
    <property type="entry name" value="Mu-like_Pro"/>
    <property type="match status" value="1"/>
</dbReference>
<evidence type="ECO:0000313" key="1">
    <source>
        <dbReference type="EMBL" id="MBO0346036.1"/>
    </source>
</evidence>
<proteinExistence type="predicted"/>
<gene>
    <name evidence="1" type="ORF">J0X15_12450</name>
</gene>
<protein>
    <recommendedName>
        <fullName evidence="3">Mu-like prophage I protein</fullName>
    </recommendedName>
</protein>
<sequence>MSKQPHPFEICAADPVALTPEMTSEMAAGKTGGNQSGIWIRLIPAGSFKARDGRGPFDAGDQTAMQAIVARTKDYLGGTDMMIDYDHQSAFGAIPGVGGTAKAAGWVKGFDVRKDGIYGRVDWTAAARAAIEASEYRYISPLFTRDTAGRVTALRNAALLNMPAMDLEAIAARAFSLQTKGPDMDEILEALGLAKGAGDGEALASITSLTTGLSAIALAAGLDKSSDAKIIAASVADLAKASKANLAQSDPVKPDPAKYVPIEQVTALQADLASLRDTVETDKAEEVVATAIETGKLPPALKDWGLSLAKSNLTAFEAFTAGAPVLTGTQLGSQKKAEGDDADDADPALIAAAATAHQKKLLEAGQEIDFAAAVAAVQTLQLKGELKT</sequence>
<organism evidence="1 2">
    <name type="scientific">Roseibium limicola</name>
    <dbReference type="NCBI Taxonomy" id="2816037"/>
    <lineage>
        <taxon>Bacteria</taxon>
        <taxon>Pseudomonadati</taxon>
        <taxon>Pseudomonadota</taxon>
        <taxon>Alphaproteobacteria</taxon>
        <taxon>Hyphomicrobiales</taxon>
        <taxon>Stappiaceae</taxon>
        <taxon>Roseibium</taxon>
    </lineage>
</organism>
<dbReference type="AlphaFoldDB" id="A0A939EQD4"/>
<dbReference type="EMBL" id="JAFLNF010000005">
    <property type="protein sequence ID" value="MBO0346036.1"/>
    <property type="molecule type" value="Genomic_DNA"/>
</dbReference>